<feature type="transmembrane region" description="Helical" evidence="6">
    <location>
        <begin position="493"/>
        <end position="516"/>
    </location>
</feature>
<dbReference type="Proteomes" id="UP000317940">
    <property type="component" value="Unassembled WGS sequence"/>
</dbReference>
<protein>
    <submittedName>
        <fullName evidence="8">EmrB/QacA subfamily drug resistance transporter</fullName>
    </submittedName>
</protein>
<organism evidence="8 9">
    <name type="scientific">Kitasatospora viridis</name>
    <dbReference type="NCBI Taxonomy" id="281105"/>
    <lineage>
        <taxon>Bacteria</taxon>
        <taxon>Bacillati</taxon>
        <taxon>Actinomycetota</taxon>
        <taxon>Actinomycetes</taxon>
        <taxon>Kitasatosporales</taxon>
        <taxon>Streptomycetaceae</taxon>
        <taxon>Kitasatospora</taxon>
    </lineage>
</organism>
<comment type="subcellular location">
    <subcellularLocation>
        <location evidence="1">Cell membrane</location>
        <topology evidence="1">Multi-pass membrane protein</topology>
    </subcellularLocation>
</comment>
<dbReference type="PROSITE" id="PS50850">
    <property type="entry name" value="MFS"/>
    <property type="match status" value="1"/>
</dbReference>
<dbReference type="InterPro" id="IPR036259">
    <property type="entry name" value="MFS_trans_sf"/>
</dbReference>
<dbReference type="SUPFAM" id="SSF103473">
    <property type="entry name" value="MFS general substrate transporter"/>
    <property type="match status" value="1"/>
</dbReference>
<keyword evidence="5" id="KW-0046">Antibiotic resistance</keyword>
<dbReference type="OrthoDB" id="9781469at2"/>
<dbReference type="Gene3D" id="1.20.1250.20">
    <property type="entry name" value="MFS general substrate transporter like domains"/>
    <property type="match status" value="1"/>
</dbReference>
<evidence type="ECO:0000313" key="8">
    <source>
        <dbReference type="EMBL" id="TWF82567.1"/>
    </source>
</evidence>
<keyword evidence="4 6" id="KW-0472">Membrane</keyword>
<feature type="transmembrane region" description="Helical" evidence="6">
    <location>
        <begin position="213"/>
        <end position="233"/>
    </location>
</feature>
<feature type="transmembrane region" description="Helical" evidence="6">
    <location>
        <begin position="152"/>
        <end position="173"/>
    </location>
</feature>
<evidence type="ECO:0000256" key="2">
    <source>
        <dbReference type="ARBA" id="ARBA00022692"/>
    </source>
</evidence>
<proteinExistence type="predicted"/>
<feature type="transmembrane region" description="Helical" evidence="6">
    <location>
        <begin position="413"/>
        <end position="434"/>
    </location>
</feature>
<dbReference type="Gene3D" id="1.20.1720.10">
    <property type="entry name" value="Multidrug resistance protein D"/>
    <property type="match status" value="1"/>
</dbReference>
<feature type="domain" description="Major facilitator superfamily (MFS) profile" evidence="7">
    <location>
        <begin position="24"/>
        <end position="520"/>
    </location>
</feature>
<dbReference type="RefSeq" id="WP_145909867.1">
    <property type="nucleotide sequence ID" value="NZ_BAAAMZ010000002.1"/>
</dbReference>
<reference evidence="8 9" key="1">
    <citation type="submission" date="2019-06" db="EMBL/GenBank/DDBJ databases">
        <title>Sequencing the genomes of 1000 actinobacteria strains.</title>
        <authorList>
            <person name="Klenk H.-P."/>
        </authorList>
    </citation>
    <scope>NUCLEOTIDE SEQUENCE [LARGE SCALE GENOMIC DNA]</scope>
    <source>
        <strain evidence="8 9">DSM 44826</strain>
    </source>
</reference>
<keyword evidence="3 6" id="KW-1133">Transmembrane helix</keyword>
<sequence length="527" mass="53323">MEETMTMAPERPVPPEVLSGRRWTVAATALAAAMMTLDITVVNVALPRIGADLHTSLESLQWVVSAYTLAFAALLLTAGSVSDRIGRRRIFLAGVAVFTAASASCALAPSVGLLIAARAAQGVGGALAFGTALALIAGAYQDAPARTRTTAIGLFTAGGAVSAALGPLIGGSIVQWLSWPFLFAVNVPIGLFVLFVTARRVPESVAAGAAGRIDWAGAVLAVLALFALNYGLLTGAQQSWSRPDVLAALIAGSLLAVAFAAVQWRLGPAAMLDLRLFTVPTFSGAVLLSFAARIFSFGLLPFLTLWLGGMLGLSPFRVGLVLLAQSAALVVTAAVSGRLVKVLPVSRVLALGTAVVGVGMFLGTGLGPADGWTAVLPTLLLLGAGAGLTMPHLLSLAVEVVPPDQAGTASGTANTFFPLGTAAGVAGFGTLLTAKVNTVLSGPALARLQVPQADGAPLRRLVAAGQFDALRAAAPAATREQVVGLARSAYTGALSTVFLVAGIAALLAAAASLVLVRERDLRSDSSG</sequence>
<feature type="transmembrane region" description="Helical" evidence="6">
    <location>
        <begin position="348"/>
        <end position="367"/>
    </location>
</feature>
<feature type="transmembrane region" description="Helical" evidence="6">
    <location>
        <begin position="122"/>
        <end position="140"/>
    </location>
</feature>
<dbReference type="GO" id="GO:0022857">
    <property type="term" value="F:transmembrane transporter activity"/>
    <property type="evidence" value="ECO:0007669"/>
    <property type="project" value="InterPro"/>
</dbReference>
<name>A0A561T627_9ACTN</name>
<dbReference type="CDD" id="cd17321">
    <property type="entry name" value="MFS_MMR_MDR_like"/>
    <property type="match status" value="1"/>
</dbReference>
<evidence type="ECO:0000256" key="5">
    <source>
        <dbReference type="ARBA" id="ARBA00023251"/>
    </source>
</evidence>
<evidence type="ECO:0000256" key="3">
    <source>
        <dbReference type="ARBA" id="ARBA00022989"/>
    </source>
</evidence>
<dbReference type="GO" id="GO:0046677">
    <property type="term" value="P:response to antibiotic"/>
    <property type="evidence" value="ECO:0007669"/>
    <property type="project" value="UniProtKB-KW"/>
</dbReference>
<feature type="transmembrane region" description="Helical" evidence="6">
    <location>
        <begin position="379"/>
        <end position="401"/>
    </location>
</feature>
<dbReference type="PANTHER" id="PTHR42718:SF49">
    <property type="entry name" value="EXPORT PROTEIN"/>
    <property type="match status" value="1"/>
</dbReference>
<evidence type="ECO:0000256" key="1">
    <source>
        <dbReference type="ARBA" id="ARBA00004651"/>
    </source>
</evidence>
<evidence type="ECO:0000256" key="6">
    <source>
        <dbReference type="SAM" id="Phobius"/>
    </source>
</evidence>
<dbReference type="EMBL" id="VIWT01000004">
    <property type="protein sequence ID" value="TWF82567.1"/>
    <property type="molecule type" value="Genomic_DNA"/>
</dbReference>
<comment type="caution">
    <text evidence="8">The sequence shown here is derived from an EMBL/GenBank/DDBJ whole genome shotgun (WGS) entry which is preliminary data.</text>
</comment>
<accession>A0A561T627</accession>
<dbReference type="PANTHER" id="PTHR42718">
    <property type="entry name" value="MAJOR FACILITATOR SUPERFAMILY MULTIDRUG TRANSPORTER MFSC"/>
    <property type="match status" value="1"/>
</dbReference>
<dbReference type="InterPro" id="IPR020846">
    <property type="entry name" value="MFS_dom"/>
</dbReference>
<feature type="transmembrane region" description="Helical" evidence="6">
    <location>
        <begin position="25"/>
        <end position="47"/>
    </location>
</feature>
<evidence type="ECO:0000313" key="9">
    <source>
        <dbReference type="Proteomes" id="UP000317940"/>
    </source>
</evidence>
<dbReference type="GO" id="GO:0005886">
    <property type="term" value="C:plasma membrane"/>
    <property type="evidence" value="ECO:0007669"/>
    <property type="project" value="UniProtKB-SubCell"/>
</dbReference>
<feature type="transmembrane region" description="Helical" evidence="6">
    <location>
        <begin position="245"/>
        <end position="264"/>
    </location>
</feature>
<feature type="transmembrane region" description="Helical" evidence="6">
    <location>
        <begin position="59"/>
        <end position="78"/>
    </location>
</feature>
<gene>
    <name evidence="8" type="ORF">FHX73_1449</name>
</gene>
<dbReference type="Pfam" id="PF07690">
    <property type="entry name" value="MFS_1"/>
    <property type="match status" value="1"/>
</dbReference>
<feature type="transmembrane region" description="Helical" evidence="6">
    <location>
        <begin position="316"/>
        <end position="336"/>
    </location>
</feature>
<dbReference type="AlphaFoldDB" id="A0A561T627"/>
<evidence type="ECO:0000259" key="7">
    <source>
        <dbReference type="PROSITE" id="PS50850"/>
    </source>
</evidence>
<evidence type="ECO:0000256" key="4">
    <source>
        <dbReference type="ARBA" id="ARBA00023136"/>
    </source>
</evidence>
<keyword evidence="9" id="KW-1185">Reference proteome</keyword>
<dbReference type="InterPro" id="IPR011701">
    <property type="entry name" value="MFS"/>
</dbReference>
<feature type="transmembrane region" description="Helical" evidence="6">
    <location>
        <begin position="90"/>
        <end position="116"/>
    </location>
</feature>
<keyword evidence="2 6" id="KW-0812">Transmembrane</keyword>
<feature type="transmembrane region" description="Helical" evidence="6">
    <location>
        <begin position="179"/>
        <end position="201"/>
    </location>
</feature>